<reference evidence="1" key="2">
    <citation type="journal article" date="2015" name="Data Brief">
        <title>Shoot transcriptome of the giant reed, Arundo donax.</title>
        <authorList>
            <person name="Barrero R.A."/>
            <person name="Guerrero F.D."/>
            <person name="Moolhuijzen P."/>
            <person name="Goolsby J.A."/>
            <person name="Tidwell J."/>
            <person name="Bellgard S.E."/>
            <person name="Bellgard M.I."/>
        </authorList>
    </citation>
    <scope>NUCLEOTIDE SEQUENCE</scope>
    <source>
        <tissue evidence="1">Shoot tissue taken approximately 20 cm above the soil surface</tissue>
    </source>
</reference>
<proteinExistence type="predicted"/>
<protein>
    <submittedName>
        <fullName evidence="1">Uncharacterized protein</fullName>
    </submittedName>
</protein>
<sequence length="32" mass="3903">MLFINDISFRYIKSEKLEECIVQCNCLKFKFV</sequence>
<dbReference type="EMBL" id="GBRH01242051">
    <property type="protein sequence ID" value="JAD55844.1"/>
    <property type="molecule type" value="Transcribed_RNA"/>
</dbReference>
<accession>A0A0A9AVR3</accession>
<evidence type="ECO:0000313" key="1">
    <source>
        <dbReference type="EMBL" id="JAD55844.1"/>
    </source>
</evidence>
<organism evidence="1">
    <name type="scientific">Arundo donax</name>
    <name type="common">Giant reed</name>
    <name type="synonym">Donax arundinaceus</name>
    <dbReference type="NCBI Taxonomy" id="35708"/>
    <lineage>
        <taxon>Eukaryota</taxon>
        <taxon>Viridiplantae</taxon>
        <taxon>Streptophyta</taxon>
        <taxon>Embryophyta</taxon>
        <taxon>Tracheophyta</taxon>
        <taxon>Spermatophyta</taxon>
        <taxon>Magnoliopsida</taxon>
        <taxon>Liliopsida</taxon>
        <taxon>Poales</taxon>
        <taxon>Poaceae</taxon>
        <taxon>PACMAD clade</taxon>
        <taxon>Arundinoideae</taxon>
        <taxon>Arundineae</taxon>
        <taxon>Arundo</taxon>
    </lineage>
</organism>
<name>A0A0A9AVR3_ARUDO</name>
<reference evidence="1" key="1">
    <citation type="submission" date="2014-09" db="EMBL/GenBank/DDBJ databases">
        <authorList>
            <person name="Magalhaes I.L.F."/>
            <person name="Oliveira U."/>
            <person name="Santos F.R."/>
            <person name="Vidigal T.H.D.A."/>
            <person name="Brescovit A.D."/>
            <person name="Santos A.J."/>
        </authorList>
    </citation>
    <scope>NUCLEOTIDE SEQUENCE</scope>
    <source>
        <tissue evidence="1">Shoot tissue taken approximately 20 cm above the soil surface</tissue>
    </source>
</reference>
<dbReference type="AlphaFoldDB" id="A0A0A9AVR3"/>